<evidence type="ECO:0000256" key="12">
    <source>
        <dbReference type="ARBA" id="ARBA00034617"/>
    </source>
</evidence>
<keyword evidence="4" id="KW-0227">DNA damage</keyword>
<dbReference type="PROSITE" id="PS51217">
    <property type="entry name" value="UVRD_HELICASE_CTER"/>
    <property type="match status" value="1"/>
</dbReference>
<comment type="caution">
    <text evidence="18">The sequence shown here is derived from an EMBL/GenBank/DDBJ whole genome shotgun (WGS) entry which is preliminary data.</text>
</comment>
<dbReference type="GO" id="GO:0043138">
    <property type="term" value="F:3'-5' DNA helicase activity"/>
    <property type="evidence" value="ECO:0007669"/>
    <property type="project" value="UniProtKB-EC"/>
</dbReference>
<name>A0A317JNL8_9BACT</name>
<dbReference type="GO" id="GO:0004527">
    <property type="term" value="F:exonuclease activity"/>
    <property type="evidence" value="ECO:0007669"/>
    <property type="project" value="UniProtKB-KW"/>
</dbReference>
<feature type="domain" description="UvrD-like helicase C-terminal" evidence="17">
    <location>
        <begin position="323"/>
        <end position="633"/>
    </location>
</feature>
<dbReference type="PANTHER" id="PTHR11070:SF63">
    <property type="entry name" value="DNA HELICASE IV"/>
    <property type="match status" value="1"/>
</dbReference>
<keyword evidence="5 15" id="KW-0378">Hydrolase</keyword>
<reference evidence="18 19" key="1">
    <citation type="submission" date="2018-02" db="EMBL/GenBank/DDBJ databases">
        <title>Genomic Reconstructions from Amazon Rainforest and Pasture Soil Reveal Novel Insights into the Physiology of Candidate Phyla in Tropical Sites.</title>
        <authorList>
            <person name="Kroeger M.E."/>
            <person name="Delmont T."/>
            <person name="Eren A.M."/>
            <person name="Guo J."/>
            <person name="Meyer K.M."/>
            <person name="Khan K."/>
            <person name="Rodrigues J.L.M."/>
            <person name="Bohannan B.J.M."/>
            <person name="Tringe S."/>
            <person name="Borges C.D."/>
            <person name="Tiedje J."/>
            <person name="Tsai S.M."/>
            <person name="Nusslein K."/>
        </authorList>
    </citation>
    <scope>NUCLEOTIDE SEQUENCE [LARGE SCALE GENOMIC DNA]</scope>
    <source>
        <strain evidence="18">Amazon FNV 2010 28 9</strain>
    </source>
</reference>
<accession>A0A317JNL8</accession>
<dbReference type="Pfam" id="PF00580">
    <property type="entry name" value="UvrD-helicase"/>
    <property type="match status" value="1"/>
</dbReference>
<proteinExistence type="inferred from homology"/>
<keyword evidence="9" id="KW-0238">DNA-binding</keyword>
<dbReference type="Pfam" id="PF13361">
    <property type="entry name" value="UvrD_C"/>
    <property type="match status" value="1"/>
</dbReference>
<comment type="catalytic activity">
    <reaction evidence="12">
        <text>Couples ATP hydrolysis with the unwinding of duplex DNA by translocating in the 3'-5' direction.</text>
        <dbReference type="EC" id="5.6.2.4"/>
    </reaction>
</comment>
<keyword evidence="6 15" id="KW-0347">Helicase</keyword>
<dbReference type="PROSITE" id="PS51198">
    <property type="entry name" value="UVRD_HELICASE_ATP_BIND"/>
    <property type="match status" value="1"/>
</dbReference>
<evidence type="ECO:0000259" key="16">
    <source>
        <dbReference type="PROSITE" id="PS51198"/>
    </source>
</evidence>
<dbReference type="SUPFAM" id="SSF52540">
    <property type="entry name" value="P-loop containing nucleoside triphosphate hydrolases"/>
    <property type="match status" value="1"/>
</dbReference>
<dbReference type="PANTHER" id="PTHR11070">
    <property type="entry name" value="UVRD / RECB / PCRA DNA HELICASE FAMILY MEMBER"/>
    <property type="match status" value="1"/>
</dbReference>
<evidence type="ECO:0000256" key="14">
    <source>
        <dbReference type="ARBA" id="ARBA00048988"/>
    </source>
</evidence>
<gene>
    <name evidence="18" type="ORF">C5B42_05260</name>
</gene>
<dbReference type="EC" id="5.6.2.4" evidence="13"/>
<dbReference type="GO" id="GO:0000725">
    <property type="term" value="P:recombinational repair"/>
    <property type="evidence" value="ECO:0007669"/>
    <property type="project" value="TreeGrafter"/>
</dbReference>
<evidence type="ECO:0000259" key="17">
    <source>
        <dbReference type="PROSITE" id="PS51217"/>
    </source>
</evidence>
<feature type="binding site" evidence="15">
    <location>
        <begin position="31"/>
        <end position="38"/>
    </location>
    <ligand>
        <name>ATP</name>
        <dbReference type="ChEBI" id="CHEBI:30616"/>
    </ligand>
</feature>
<evidence type="ECO:0000256" key="3">
    <source>
        <dbReference type="ARBA" id="ARBA00022741"/>
    </source>
</evidence>
<keyword evidence="7" id="KW-0269">Exonuclease</keyword>
<evidence type="ECO:0000256" key="5">
    <source>
        <dbReference type="ARBA" id="ARBA00022801"/>
    </source>
</evidence>
<dbReference type="CDD" id="cd17932">
    <property type="entry name" value="DEXQc_UvrD"/>
    <property type="match status" value="1"/>
</dbReference>
<dbReference type="InterPro" id="IPR000212">
    <property type="entry name" value="DNA_helicase_UvrD/REP"/>
</dbReference>
<dbReference type="InterPro" id="IPR011604">
    <property type="entry name" value="PDDEXK-like_dom_sf"/>
</dbReference>
<dbReference type="Gene3D" id="3.40.50.300">
    <property type="entry name" value="P-loop containing nucleotide triphosphate hydrolases"/>
    <property type="match status" value="2"/>
</dbReference>
<dbReference type="InterPro" id="IPR038726">
    <property type="entry name" value="PDDEXK_AddAB-type"/>
</dbReference>
<protein>
    <recommendedName>
        <fullName evidence="13">DNA 3'-5' helicase</fullName>
        <ecNumber evidence="13">5.6.2.4</ecNumber>
    </recommendedName>
</protein>
<sequence>MSTAFQEAYSHLNPEQKLAVDTIDGPVMVIAGPGTGKTQILTVRIANILQKTDINPRNILALTFTESTATTMRNRLLSIIGEAAYYVRISTFHAFCASIIQDNPEEFPLPHESSPLTELERFEIISQIIRDNELEVLKPINDPMYYAKSVVSSISQLKREGVSIERYQQLVDDEGVWLESQKEELKRTEFRKRERTYFKHKDMVVLYEQYQSMLHGMSRYDFDDMIALTDQVLSTNEELLQEYQERFQYILVDEYQDTNGAQNHVVNLLAQFWGEEANIFVVGDSNQSIYRFQGASAENVLSFVDAYPRANIITLTQNYRSTQPILDAACSLITHNRQEATMLANPVNLHSQVSDGTNPQVVHLPTAQLETIYIADRIQELINAGTNPNQIALIYRNNADSSSISDVLARWNIPFCIEGGVNILHTPIITQLFTLLHVLNGMRQHREDIDLFTLLNYEWVHADSLTVLQYAREASKRGVSLFETITERQASSVKRKRKSLQPEQHSLFEHQETEILNATLTPHQEHIHSFINKLIDLIHKERQLTFVHWFELLLQESGFLSYVLNRSTAHEDLSRLNTLFNEIKKMCDSDHTCSLERFMEIIATMNDHGLAIAEENQHIESGVQLTTAHRSKGQEWDYVFIMTAIDGKWGNNGNKQQIPVPEGIIVKSKRSDAETKSLEDERRLFYVALTRARTQVTITIPDTVISGNRTKETVPSLFVSELDAHITSSIPPEYNGAQQQEALTRLLTAAPHKEMKEEEKEWLTNLLENFKLSATALNTYIDCHYKFKLNHLLKVPRARDERLSLGTAVHKALELFFKEIQKTGGEGRVPPVEFLTAAFETALKKEIITTEGFTRRLAQGRRILTMYYEAYKDEFHTPLFCERTFGYGMSTTQFGGIPLNGKVDRIDWLDKEKNTVKITDYKTGRARSLNDIEGKTSTSTGSYKRQLVFYKLLTQLDRSFTPNAEMFEFDFVEPDKQTGKHKRVSVAVTNEEVQELKELIKHVYQDIRSLKFERTTDTRICHTCEFARHCWPEGIPAAIAAEISNSK</sequence>
<dbReference type="Gene3D" id="3.90.320.10">
    <property type="match status" value="1"/>
</dbReference>
<dbReference type="AlphaFoldDB" id="A0A317JNL8"/>
<dbReference type="EMBL" id="PSRQ01000058">
    <property type="protein sequence ID" value="PWU22708.1"/>
    <property type="molecule type" value="Genomic_DNA"/>
</dbReference>
<dbReference type="Proteomes" id="UP000246104">
    <property type="component" value="Unassembled WGS sequence"/>
</dbReference>
<evidence type="ECO:0000256" key="2">
    <source>
        <dbReference type="ARBA" id="ARBA00022722"/>
    </source>
</evidence>
<dbReference type="GO" id="GO:0005829">
    <property type="term" value="C:cytosol"/>
    <property type="evidence" value="ECO:0007669"/>
    <property type="project" value="TreeGrafter"/>
</dbReference>
<evidence type="ECO:0000313" key="19">
    <source>
        <dbReference type="Proteomes" id="UP000246104"/>
    </source>
</evidence>
<dbReference type="Gene3D" id="1.10.10.160">
    <property type="match status" value="1"/>
</dbReference>
<evidence type="ECO:0000256" key="10">
    <source>
        <dbReference type="ARBA" id="ARBA00023204"/>
    </source>
</evidence>
<evidence type="ECO:0000256" key="1">
    <source>
        <dbReference type="ARBA" id="ARBA00009922"/>
    </source>
</evidence>
<evidence type="ECO:0000256" key="11">
    <source>
        <dbReference type="ARBA" id="ARBA00023235"/>
    </source>
</evidence>
<dbReference type="Pfam" id="PF12705">
    <property type="entry name" value="PDDEXK_1"/>
    <property type="match status" value="1"/>
</dbReference>
<keyword evidence="11" id="KW-0413">Isomerase</keyword>
<keyword evidence="10" id="KW-0234">DNA repair</keyword>
<dbReference type="InterPro" id="IPR014016">
    <property type="entry name" value="UvrD-like_ATP-bd"/>
</dbReference>
<evidence type="ECO:0000256" key="9">
    <source>
        <dbReference type="ARBA" id="ARBA00023125"/>
    </source>
</evidence>
<dbReference type="InterPro" id="IPR027417">
    <property type="entry name" value="P-loop_NTPase"/>
</dbReference>
<comment type="catalytic activity">
    <reaction evidence="14">
        <text>ATP + H2O = ADP + phosphate + H(+)</text>
        <dbReference type="Rhea" id="RHEA:13065"/>
        <dbReference type="ChEBI" id="CHEBI:15377"/>
        <dbReference type="ChEBI" id="CHEBI:15378"/>
        <dbReference type="ChEBI" id="CHEBI:30616"/>
        <dbReference type="ChEBI" id="CHEBI:43474"/>
        <dbReference type="ChEBI" id="CHEBI:456216"/>
        <dbReference type="EC" id="5.6.2.4"/>
    </reaction>
</comment>
<dbReference type="InterPro" id="IPR014017">
    <property type="entry name" value="DNA_helicase_UvrD-like_C"/>
</dbReference>
<feature type="domain" description="UvrD-like helicase ATP-binding" evidence="16">
    <location>
        <begin position="10"/>
        <end position="322"/>
    </location>
</feature>
<keyword evidence="3 15" id="KW-0547">Nucleotide-binding</keyword>
<evidence type="ECO:0000256" key="15">
    <source>
        <dbReference type="PROSITE-ProRule" id="PRU00560"/>
    </source>
</evidence>
<dbReference type="InterPro" id="IPR013986">
    <property type="entry name" value="DExx_box_DNA_helicase_dom_sf"/>
</dbReference>
<evidence type="ECO:0000256" key="13">
    <source>
        <dbReference type="ARBA" id="ARBA00034808"/>
    </source>
</evidence>
<keyword evidence="8 15" id="KW-0067">ATP-binding</keyword>
<dbReference type="GO" id="GO:0005524">
    <property type="term" value="F:ATP binding"/>
    <property type="evidence" value="ECO:0007669"/>
    <property type="project" value="UniProtKB-UniRule"/>
</dbReference>
<evidence type="ECO:0000256" key="7">
    <source>
        <dbReference type="ARBA" id="ARBA00022839"/>
    </source>
</evidence>
<evidence type="ECO:0000313" key="18">
    <source>
        <dbReference type="EMBL" id="PWU22708.1"/>
    </source>
</evidence>
<organism evidence="18 19">
    <name type="scientific">Candidatus Cerribacteria bacterium 'Amazon FNV 2010 28 9'</name>
    <dbReference type="NCBI Taxonomy" id="2081795"/>
    <lineage>
        <taxon>Bacteria</taxon>
        <taxon>Candidatus Cerribacteria</taxon>
    </lineage>
</organism>
<evidence type="ECO:0000256" key="6">
    <source>
        <dbReference type="ARBA" id="ARBA00022806"/>
    </source>
</evidence>
<comment type="similarity">
    <text evidence="1">Belongs to the helicase family. UvrD subfamily.</text>
</comment>
<evidence type="ECO:0000256" key="8">
    <source>
        <dbReference type="ARBA" id="ARBA00022840"/>
    </source>
</evidence>
<dbReference type="Gene3D" id="1.10.486.10">
    <property type="entry name" value="PCRA, domain 4"/>
    <property type="match status" value="1"/>
</dbReference>
<evidence type="ECO:0000256" key="4">
    <source>
        <dbReference type="ARBA" id="ARBA00022763"/>
    </source>
</evidence>
<keyword evidence="2" id="KW-0540">Nuclease</keyword>
<dbReference type="GO" id="GO:0003677">
    <property type="term" value="F:DNA binding"/>
    <property type="evidence" value="ECO:0007669"/>
    <property type="project" value="UniProtKB-KW"/>
</dbReference>